<gene>
    <name evidence="2" type="ORF">PCOR1329_LOCUS32527</name>
</gene>
<feature type="region of interest" description="Disordered" evidence="1">
    <location>
        <begin position="1036"/>
        <end position="1087"/>
    </location>
</feature>
<protein>
    <submittedName>
        <fullName evidence="2">Uncharacterized protein</fullName>
    </submittedName>
</protein>
<accession>A0ABN9STZ0</accession>
<evidence type="ECO:0000313" key="2">
    <source>
        <dbReference type="EMBL" id="CAK0835838.1"/>
    </source>
</evidence>
<feature type="compositionally biased region" description="Basic and acidic residues" evidence="1">
    <location>
        <begin position="386"/>
        <end position="396"/>
    </location>
</feature>
<dbReference type="EMBL" id="CAUYUJ010013236">
    <property type="protein sequence ID" value="CAK0835838.1"/>
    <property type="molecule type" value="Genomic_DNA"/>
</dbReference>
<dbReference type="Proteomes" id="UP001189429">
    <property type="component" value="Unassembled WGS sequence"/>
</dbReference>
<name>A0ABN9STZ0_9DINO</name>
<feature type="region of interest" description="Disordered" evidence="1">
    <location>
        <begin position="1293"/>
        <end position="1312"/>
    </location>
</feature>
<organism evidence="2 3">
    <name type="scientific">Prorocentrum cordatum</name>
    <dbReference type="NCBI Taxonomy" id="2364126"/>
    <lineage>
        <taxon>Eukaryota</taxon>
        <taxon>Sar</taxon>
        <taxon>Alveolata</taxon>
        <taxon>Dinophyceae</taxon>
        <taxon>Prorocentrales</taxon>
        <taxon>Prorocentraceae</taxon>
        <taxon>Prorocentrum</taxon>
    </lineage>
</organism>
<feature type="non-terminal residue" evidence="2">
    <location>
        <position position="1607"/>
    </location>
</feature>
<sequence length="1607" mass="175398">MPLSAVAFGLARVGSWIVSDKAWGIVESTLGNATECAVAYGLVGSLKWGAALLSVASFLWRGGESLQARVAVAPCTPTDYQEVTSLAPSEKAEEDGRLWYMATPDGDVYPHELTVQALRIIVPYDMRDRRQLLNREGANPVGVGTYGRDWVMSPAAFALQLRFVLGQSLDEVLETADLDAFVVASGFGMAMKGGRTMLVRALPPDGGDELDARVLALRANATERFLGMREAVAELTETHWDFFPISGPRTVKWVCEFVRENDVTFRSRHAKFKAETGLSSSDQDVSVHELCCRIMHLLLTYDQLNGSELSCAELVCRRLQMAEYRHRERILTTSRGDELLEDSHLYLGTGETRGLVCISPKLLAFVTDELHKESLVLKERRKLKEERMASRGDDAHGGGGGGDGRARLSGMQSTVDRQKSEIEKLKKQLAGGPKGAGAPFHFTIMVVQRDILPIPLDLATAHFERRNHNQLAVELWTCEVVAALNFLNGRLGGDGFDKLSAAQLTGIESLYGHLLEFGPPDVSPTAAYTELRGCSPGCDMSPAKAVLFTEGSVAVPSDSRKCEPAYLLSESVRDLWQDWEKHLLRPRKEWLANVPPHFDARLKSSPKLYASFLHDLFNAGMIEFTSERKHALAPFFVAKRDGSGQQRMVLDTRRVNRMFYDPDVAELPTAGSWQSLRLGTDSSLFLGQCDIEAAFYRFLAPPGLSELMVLPSIDRGALANVLPSGTLDGVVGRRCSPCLKVLPMGWNWSLFFCQHAVEGMLRTVGIGDHRLVHERKVIPDLESETVAAAYVDGVAVIVAENLDTSTQQFHARCDELLKANSTEAREFMAKLEVHEGKGDGELAASALERAKKTVAAAAEKADAAQQALLGGMGVDPEPLPDLTDAEMAWLVDESQRADPVDQPEKHKRWMETRPRNDMSPMARALAMQERRRLAPTRLPQSRATGGQEAGASARAAAAMPARIGMAHLAGATEGGISPSGSRGRAAMARAATGKGLIIRITDSVYAWTGKRLSDRNEHLLSRALGLLRETGLPWTIGGDAQQTPKELQRSHGAQRAGRRLALAGAKRHRQGPFGDAQNGSRLAEEARASVRQQLPALEGVAGRAGAVSAACREAERLCRSAGRVADALRRAAGELVGLREEEGAQDAAQDERQASEFEAAWQGTGEAARACASRMAELVAALTATMNDIQAERQRCVSEAGLTEEDLVKAEVRFKLQIRQPRWWQWWRRAASAEEAAASQELGDRRTLTVASLVRLEKRLDAAEESMRSACAEVLGELRRAPHPVGESLVLCSGSGGPAPPPQGPKTRTPGERVQGLISSMSTAEGREQLRAAEEDSTAHSRQRPAEVEEARELRAPPVEVLGTGQWRVRGIYEHQALKAGLRLLDEKWDDQGATEPLRLGQCEAPLLREGLFRQLLTGALHLKAIPAADVAAAQGDLEQLSLRQLLRLRVLHLDFCPSGRGADSVNTVGGAHEAFLGKLDVALFRGIGKTSLGGLAFDAVDPHKAGREAVLLTAASAGISWPQWWCWWLSDRHRAFFHVEQCVFRAEFPGAIGGVLEVTDLSRRDRHASGGGVRWLDWRVEHVHEESSLFATLPKAGLGFPEAELK</sequence>
<keyword evidence="3" id="KW-1185">Reference proteome</keyword>
<dbReference type="InterPro" id="IPR043502">
    <property type="entry name" value="DNA/RNA_pol_sf"/>
</dbReference>
<feature type="region of interest" description="Disordered" evidence="1">
    <location>
        <begin position="386"/>
        <end position="409"/>
    </location>
</feature>
<feature type="compositionally biased region" description="Low complexity" evidence="1">
    <location>
        <begin position="1051"/>
        <end position="1064"/>
    </location>
</feature>
<dbReference type="SUPFAM" id="SSF56672">
    <property type="entry name" value="DNA/RNA polymerases"/>
    <property type="match status" value="1"/>
</dbReference>
<feature type="region of interest" description="Disordered" evidence="1">
    <location>
        <begin position="1327"/>
        <end position="1352"/>
    </location>
</feature>
<reference evidence="2" key="1">
    <citation type="submission" date="2023-10" db="EMBL/GenBank/DDBJ databases">
        <authorList>
            <person name="Chen Y."/>
            <person name="Shah S."/>
            <person name="Dougan E. K."/>
            <person name="Thang M."/>
            <person name="Chan C."/>
        </authorList>
    </citation>
    <scope>NUCLEOTIDE SEQUENCE [LARGE SCALE GENOMIC DNA]</scope>
</reference>
<comment type="caution">
    <text evidence="2">The sequence shown here is derived from an EMBL/GenBank/DDBJ whole genome shotgun (WGS) entry which is preliminary data.</text>
</comment>
<proteinExistence type="predicted"/>
<evidence type="ECO:0000313" key="3">
    <source>
        <dbReference type="Proteomes" id="UP001189429"/>
    </source>
</evidence>
<evidence type="ECO:0000256" key="1">
    <source>
        <dbReference type="SAM" id="MobiDB-lite"/>
    </source>
</evidence>